<comment type="caution">
    <text evidence="1">The sequence shown here is derived from an EMBL/GenBank/DDBJ whole genome shotgun (WGS) entry which is preliminary data.</text>
</comment>
<reference evidence="1 2" key="1">
    <citation type="journal article" date="2022" name="Hortic Res">
        <title>A haplotype resolved chromosomal level avocado genome allows analysis of novel avocado genes.</title>
        <authorList>
            <person name="Nath O."/>
            <person name="Fletcher S.J."/>
            <person name="Hayward A."/>
            <person name="Shaw L.M."/>
            <person name="Masouleh A.K."/>
            <person name="Furtado A."/>
            <person name="Henry R.J."/>
            <person name="Mitter N."/>
        </authorList>
    </citation>
    <scope>NUCLEOTIDE SEQUENCE [LARGE SCALE GENOMIC DNA]</scope>
    <source>
        <strain evidence="2">cv. Hass</strain>
    </source>
</reference>
<keyword evidence="2" id="KW-1185">Reference proteome</keyword>
<organism evidence="1 2">
    <name type="scientific">Persea americana</name>
    <name type="common">Avocado</name>
    <dbReference type="NCBI Taxonomy" id="3435"/>
    <lineage>
        <taxon>Eukaryota</taxon>
        <taxon>Viridiplantae</taxon>
        <taxon>Streptophyta</taxon>
        <taxon>Embryophyta</taxon>
        <taxon>Tracheophyta</taxon>
        <taxon>Spermatophyta</taxon>
        <taxon>Magnoliopsida</taxon>
        <taxon>Magnoliidae</taxon>
        <taxon>Laurales</taxon>
        <taxon>Lauraceae</taxon>
        <taxon>Persea</taxon>
    </lineage>
</organism>
<dbReference type="Proteomes" id="UP001234297">
    <property type="component" value="Chromosome 2"/>
</dbReference>
<sequence>MSTTSFGGPSKPVTQRLTSPILQSIHLQLIHGVFGIFNIILRNHDLMGMVDGTEPYPPKHLLDSNGKETPEIKSVLSTAYRLNTARQVWTSLASQFASQSRSHINQFKRQLQNLKQGSQTCSEYIQQAKLLADNLETVGKPVDDDDLISYVTSGLNPAYNPFNASVSLASRDNPISFDDFQAELLSYELMLDNQNQSLISKHGSSALYSSKSEGPNKGRSKFSGSGKQICPFITSVDGLVFLGQRTQLVVATLLNPVPVDHFARSVVNPVTMLLTVIIGWILLIKVVTHLNNLLRWWHRPMLHRHHKYGTLTVVQQIILLLILQISLCSQNIMAMTMLL</sequence>
<name>A0ACC2MFT0_PERAE</name>
<accession>A0ACC2MFT0</accession>
<gene>
    <name evidence="1" type="ORF">MRB53_005996</name>
</gene>
<protein>
    <submittedName>
        <fullName evidence="1">Uncharacterized protein</fullName>
    </submittedName>
</protein>
<dbReference type="EMBL" id="CM056810">
    <property type="protein sequence ID" value="KAJ8644248.1"/>
    <property type="molecule type" value="Genomic_DNA"/>
</dbReference>
<evidence type="ECO:0000313" key="1">
    <source>
        <dbReference type="EMBL" id="KAJ8644248.1"/>
    </source>
</evidence>
<evidence type="ECO:0000313" key="2">
    <source>
        <dbReference type="Proteomes" id="UP001234297"/>
    </source>
</evidence>
<proteinExistence type="predicted"/>